<dbReference type="PANTHER" id="PTHR13779:SF7">
    <property type="entry name" value="ATPASE WRNIP1"/>
    <property type="match status" value="1"/>
</dbReference>
<dbReference type="InterPro" id="IPR003959">
    <property type="entry name" value="ATPase_AAA_core"/>
</dbReference>
<reference evidence="7 8" key="1">
    <citation type="submission" date="2020-02" db="EMBL/GenBank/DDBJ databases">
        <title>Comparative genomics of sulfur disproportionating microorganisms.</title>
        <authorList>
            <person name="Ward L.M."/>
            <person name="Bertran E."/>
            <person name="Johnston D.T."/>
        </authorList>
    </citation>
    <scope>NUCLEOTIDE SEQUENCE [LARGE SCALE GENOMIC DNA]</scope>
    <source>
        <strain evidence="7 8">DSM 100025</strain>
    </source>
</reference>
<dbReference type="GO" id="GO:0006261">
    <property type="term" value="P:DNA-templated DNA replication"/>
    <property type="evidence" value="ECO:0007669"/>
    <property type="project" value="TreeGrafter"/>
</dbReference>
<dbReference type="FunFam" id="1.20.272.10:FF:000001">
    <property type="entry name" value="Putative AAA family ATPase"/>
    <property type="match status" value="1"/>
</dbReference>
<gene>
    <name evidence="7" type="ORF">G3N55_06040</name>
</gene>
<dbReference type="InterPro" id="IPR027417">
    <property type="entry name" value="P-loop_NTPase"/>
</dbReference>
<dbReference type="GO" id="GO:0016887">
    <property type="term" value="F:ATP hydrolysis activity"/>
    <property type="evidence" value="ECO:0007669"/>
    <property type="project" value="InterPro"/>
</dbReference>
<dbReference type="Gene3D" id="1.20.272.10">
    <property type="match status" value="1"/>
</dbReference>
<dbReference type="Gene3D" id="1.10.8.60">
    <property type="match status" value="1"/>
</dbReference>
<dbReference type="EMBL" id="JAAGRR010000053">
    <property type="protein sequence ID" value="NDY42402.1"/>
    <property type="molecule type" value="Genomic_DNA"/>
</dbReference>
<dbReference type="Gene3D" id="3.40.50.300">
    <property type="entry name" value="P-loop containing nucleotide triphosphate hydrolases"/>
    <property type="match status" value="1"/>
</dbReference>
<evidence type="ECO:0000256" key="5">
    <source>
        <dbReference type="ARBA" id="ARBA00022840"/>
    </source>
</evidence>
<dbReference type="InterPro" id="IPR032423">
    <property type="entry name" value="AAA_assoc_2"/>
</dbReference>
<accession>A0A6N9TMA2</accession>
<dbReference type="FunFam" id="3.40.50.300:FF:000137">
    <property type="entry name" value="Replication-associated recombination protein A"/>
    <property type="match status" value="1"/>
</dbReference>
<keyword evidence="3" id="KW-0235">DNA replication</keyword>
<keyword evidence="4" id="KW-0547">Nucleotide-binding</keyword>
<comment type="caution">
    <text evidence="7">The sequence shown here is derived from an EMBL/GenBank/DDBJ whole genome shotgun (WGS) entry which is preliminary data.</text>
</comment>
<dbReference type="InterPro" id="IPR003593">
    <property type="entry name" value="AAA+_ATPase"/>
</dbReference>
<dbReference type="Pfam" id="PF12002">
    <property type="entry name" value="MgsA_C"/>
    <property type="match status" value="1"/>
</dbReference>
<dbReference type="InterPro" id="IPR021886">
    <property type="entry name" value="MgsA_C"/>
</dbReference>
<evidence type="ECO:0000313" key="7">
    <source>
        <dbReference type="EMBL" id="NDY42402.1"/>
    </source>
</evidence>
<dbReference type="GO" id="GO:0017116">
    <property type="term" value="F:single-stranded DNA helicase activity"/>
    <property type="evidence" value="ECO:0007669"/>
    <property type="project" value="TreeGrafter"/>
</dbReference>
<dbReference type="GO" id="GO:0005524">
    <property type="term" value="F:ATP binding"/>
    <property type="evidence" value="ECO:0007669"/>
    <property type="project" value="UniProtKB-KW"/>
</dbReference>
<dbReference type="GO" id="GO:0008047">
    <property type="term" value="F:enzyme activator activity"/>
    <property type="evidence" value="ECO:0007669"/>
    <property type="project" value="TreeGrafter"/>
</dbReference>
<dbReference type="InterPro" id="IPR051314">
    <property type="entry name" value="AAA_ATPase_RarA/MGS1/WRNIP1"/>
</dbReference>
<protein>
    <submittedName>
        <fullName evidence="7">Replication-associated recombination protein A</fullName>
    </submittedName>
</protein>
<dbReference type="CDD" id="cd00009">
    <property type="entry name" value="AAA"/>
    <property type="match status" value="1"/>
</dbReference>
<dbReference type="Proteomes" id="UP000469346">
    <property type="component" value="Unassembled WGS sequence"/>
</dbReference>
<dbReference type="Gene3D" id="1.10.3710.10">
    <property type="entry name" value="DNA polymerase III clamp loader subunits, C-terminal domain"/>
    <property type="match status" value="1"/>
</dbReference>
<dbReference type="Pfam" id="PF16193">
    <property type="entry name" value="AAA_assoc_2"/>
    <property type="match status" value="1"/>
</dbReference>
<dbReference type="Pfam" id="PF00004">
    <property type="entry name" value="AAA"/>
    <property type="match status" value="1"/>
</dbReference>
<dbReference type="FunFam" id="1.10.3710.10:FF:000004">
    <property type="entry name" value="Putative ATPase, AAA family"/>
    <property type="match status" value="1"/>
</dbReference>
<comment type="similarity">
    <text evidence="2">Belongs to the AAA ATPase family. RarA/MGS1/WRNIP1 subfamily.</text>
</comment>
<dbReference type="SMART" id="SM00382">
    <property type="entry name" value="AAA"/>
    <property type="match status" value="1"/>
</dbReference>
<feature type="domain" description="AAA+ ATPase" evidence="6">
    <location>
        <begin position="30"/>
        <end position="147"/>
    </location>
</feature>
<evidence type="ECO:0000313" key="8">
    <source>
        <dbReference type="Proteomes" id="UP000469346"/>
    </source>
</evidence>
<comment type="function">
    <text evidence="1">DNA-dependent ATPase that plays important roles in cellular responses to stalled DNA replication processes.</text>
</comment>
<sequence>MRPRRLEDFAGQDHLLGPGRVLSGLLARGRLPSLILWGPPGCGKTTLARLLARAVNAHFVTLSAVLSGVKDLRQVIDEARGRLDAGEGPTVLFVDEIHRFNKAQQDAFLPHVESGLVTLVGATTENPSFEIIAPLLSRCRVLVLKPLPEEVLERILDQALSDPERGLGRLELELTPEARRVLVRQADGDARALLNCLETAAELAVGRRAEGRGARITLEVVEEAVQHKALRYDKAGEEHFNLISAFHKSLRGSDPDAALYWMARMLAAGEDPRYIARRMIRFASEDVGNADPAALRVALDAHEAYTVLGSPEGELALAQAALYLATAPKSNAAYTALGAAQADARKHGSLPVPLHIRNAPTRLMKELGYGEGYRYAHDDPDALVPQEYFPPQLRGRVYYHPTNRGHERTIRERLEKWRRLLARKRHPGA</sequence>
<keyword evidence="8" id="KW-1185">Reference proteome</keyword>
<evidence type="ECO:0000256" key="4">
    <source>
        <dbReference type="ARBA" id="ARBA00022741"/>
    </source>
</evidence>
<keyword evidence="5" id="KW-0067">ATP-binding</keyword>
<dbReference type="RefSeq" id="WP_163298546.1">
    <property type="nucleotide sequence ID" value="NZ_JAAGRR010000053.1"/>
</dbReference>
<dbReference type="SUPFAM" id="SSF52540">
    <property type="entry name" value="P-loop containing nucleoside triphosphate hydrolases"/>
    <property type="match status" value="1"/>
</dbReference>
<dbReference type="AlphaFoldDB" id="A0A6N9TMA2"/>
<name>A0A6N9TMA2_DISTH</name>
<dbReference type="InterPro" id="IPR008921">
    <property type="entry name" value="DNA_pol3_clamp-load_cplx_C"/>
</dbReference>
<proteinExistence type="inferred from homology"/>
<dbReference type="GO" id="GO:0003677">
    <property type="term" value="F:DNA binding"/>
    <property type="evidence" value="ECO:0007669"/>
    <property type="project" value="InterPro"/>
</dbReference>
<evidence type="ECO:0000256" key="2">
    <source>
        <dbReference type="ARBA" id="ARBA00008959"/>
    </source>
</evidence>
<evidence type="ECO:0000256" key="3">
    <source>
        <dbReference type="ARBA" id="ARBA00022705"/>
    </source>
</evidence>
<dbReference type="GO" id="GO:0000731">
    <property type="term" value="P:DNA synthesis involved in DNA repair"/>
    <property type="evidence" value="ECO:0007669"/>
    <property type="project" value="TreeGrafter"/>
</dbReference>
<organism evidence="7 8">
    <name type="scientific">Dissulfurirhabdus thermomarina</name>
    <dbReference type="NCBI Taxonomy" id="1765737"/>
    <lineage>
        <taxon>Bacteria</taxon>
        <taxon>Deltaproteobacteria</taxon>
        <taxon>Dissulfurirhabdaceae</taxon>
        <taxon>Dissulfurirhabdus</taxon>
    </lineage>
</organism>
<dbReference type="SUPFAM" id="SSF48019">
    <property type="entry name" value="post-AAA+ oligomerization domain-like"/>
    <property type="match status" value="1"/>
</dbReference>
<dbReference type="PANTHER" id="PTHR13779">
    <property type="entry name" value="WERNER HELICASE-INTERACTING PROTEIN 1 FAMILY MEMBER"/>
    <property type="match status" value="1"/>
</dbReference>
<evidence type="ECO:0000259" key="6">
    <source>
        <dbReference type="SMART" id="SM00382"/>
    </source>
</evidence>
<dbReference type="CDD" id="cd18139">
    <property type="entry name" value="HLD_clamp_RarA"/>
    <property type="match status" value="1"/>
</dbReference>
<evidence type="ECO:0000256" key="1">
    <source>
        <dbReference type="ARBA" id="ARBA00002393"/>
    </source>
</evidence>